<dbReference type="GO" id="GO:0005509">
    <property type="term" value="F:calcium ion binding"/>
    <property type="evidence" value="ECO:0007669"/>
    <property type="project" value="InterPro"/>
</dbReference>
<dbReference type="Gene3D" id="2.150.10.10">
    <property type="entry name" value="Serralysin-like metalloprotease, C-terminal"/>
    <property type="match status" value="5"/>
</dbReference>
<comment type="subcellular location">
    <subcellularLocation>
        <location evidence="1">Membrane</location>
    </subcellularLocation>
    <subcellularLocation>
        <location evidence="2">Secreted</location>
    </subcellularLocation>
</comment>
<evidence type="ECO:0000313" key="8">
    <source>
        <dbReference type="EMBL" id="TDK45596.1"/>
    </source>
</evidence>
<proteinExistence type="predicted"/>
<sequence length="1118" mass="116462">MALGTLDIIGLADTAYGLIEDLVDHGSTEDFWGSFTDSNEAIISKLDEISAKLDEAVTELRTTIGYEIEDVQQQNLLSALARAENARDLLSSAGTSDAVDPSTIISDASHAFRDVLAQAKAITDPSYGTVQAGSVILSSFAVSYALSSRLAVAATFEADEVSANKITRQIDDAAEFFENLPTVITDLAQASTTIEIVKHSETHDVVYNVNVYTGQEATHTLTYSYYTLDASFQFGVETVKQSVSTYSEADLANAIERVKGIKETYPSPDDLKEVSTGLTLDNHALPESFDFPGRPDYSKNLIFVNLTTADGKALAERYFEKALISEALSKAGLGVDGSASLDLAAKYRTLTDGKELVAFEAPGVSNDAELHGTAGNDLLVGKGGNDIIWGYGDSDLIRGGGGNDLLIGGDGEDRLIGGTGDDSLAGGAGDDALEPGAGNDRVVGGGGFDVVRMEGNREDFNLTYTHTVKTSVSADNGHELIMEFTGPTGEVDQLSYVERVFFDDATLNVLYGTSGVDGAGRDTIKGDFELVVRVDEDGTKHYRKFASDDLIFAGDETGSKGPATGDVIHSGGGDDIVHAGAGNDLVEAGTGNDLVYGGAGADRLYGGVGKDTLFGGDGNDALYGGAGDDVFDGGAGVDYVHFQASDSRYLPLSDARFAYSFAEGAFLVEMSDGTDTLRDIDRIRFADQTGIVVVDEDGSFPKIDVSPFSFGLVFVGDGDDTVIGTSGDDLLVGGAGDDEIDGGGGDGDIAAFSGLSTAYSITSEDGKSVIVEGPDGRDVLRGIEVLQFDDKTIPLNVIAGTPDRDTLTGTGDDDILVGRGGNDRLIGRDGNDMLFGGAGDDIVYGGAGADVMVDGAGSDFYDGGTPDDRVVFSGLRADFTFLEPAGDYHGNHGHRVSHHGQIDELVEVGWLIFDDAEMRVHFDRSDTDAATGDRSAEVFFGYDGADKLIGRGGDDVVFGNDGDDGILAGRGNDTAHGGLGDDTVKMGAGRDLATGGRGNDTLIGGRGNDKLIGGAQGDLLAGGKGKDMLTGGAGDDVLRGGTGKDTFFFDGALDEGSDRIRDFDAAADTIAISGVSSPDVTLDVTTTGRTTLDLGHGTTIDLGLLDPGAFTVDDILFV</sequence>
<evidence type="ECO:0000256" key="7">
    <source>
        <dbReference type="ARBA" id="ARBA00023136"/>
    </source>
</evidence>
<dbReference type="InterPro" id="IPR018511">
    <property type="entry name" value="Hemolysin-typ_Ca-bd_CS"/>
</dbReference>
<keyword evidence="3" id="KW-0964">Secreted</keyword>
<dbReference type="OrthoDB" id="733404at2"/>
<dbReference type="Proteomes" id="UP000295301">
    <property type="component" value="Unassembled WGS sequence"/>
</dbReference>
<accession>A0A4R5V2C7</accession>
<evidence type="ECO:0000256" key="1">
    <source>
        <dbReference type="ARBA" id="ARBA00004370"/>
    </source>
</evidence>
<evidence type="ECO:0000256" key="5">
    <source>
        <dbReference type="ARBA" id="ARBA00022737"/>
    </source>
</evidence>
<dbReference type="InterPro" id="IPR003995">
    <property type="entry name" value="RTX_toxin_determinant-A"/>
</dbReference>
<dbReference type="AlphaFoldDB" id="A0A4R5V2C7"/>
<dbReference type="PRINTS" id="PR01488">
    <property type="entry name" value="RTXTOXINA"/>
</dbReference>
<name>A0A4R5V2C7_9RHOB</name>
<dbReference type="InterPro" id="IPR011049">
    <property type="entry name" value="Serralysin-like_metalloprot_C"/>
</dbReference>
<keyword evidence="5" id="KW-0677">Repeat</keyword>
<evidence type="ECO:0000256" key="6">
    <source>
        <dbReference type="ARBA" id="ARBA00023026"/>
    </source>
</evidence>
<dbReference type="GO" id="GO:0090729">
    <property type="term" value="F:toxin activity"/>
    <property type="evidence" value="ECO:0007669"/>
    <property type="project" value="UniProtKB-KW"/>
</dbReference>
<dbReference type="GO" id="GO:0016020">
    <property type="term" value="C:membrane"/>
    <property type="evidence" value="ECO:0007669"/>
    <property type="project" value="UniProtKB-SubCell"/>
</dbReference>
<dbReference type="EMBL" id="SMUV01000068">
    <property type="protein sequence ID" value="TDK45596.1"/>
    <property type="molecule type" value="Genomic_DNA"/>
</dbReference>
<dbReference type="GO" id="GO:0005576">
    <property type="term" value="C:extracellular region"/>
    <property type="evidence" value="ECO:0007669"/>
    <property type="project" value="UniProtKB-SubCell"/>
</dbReference>
<dbReference type="SUPFAM" id="SSF51120">
    <property type="entry name" value="beta-Roll"/>
    <property type="match status" value="4"/>
</dbReference>
<dbReference type="RefSeq" id="WP_133360213.1">
    <property type="nucleotide sequence ID" value="NZ_SMUV01000068.1"/>
</dbReference>
<evidence type="ECO:0000313" key="9">
    <source>
        <dbReference type="Proteomes" id="UP000295301"/>
    </source>
</evidence>
<dbReference type="PROSITE" id="PS00330">
    <property type="entry name" value="HEMOLYSIN_CALCIUM"/>
    <property type="match status" value="7"/>
</dbReference>
<evidence type="ECO:0000256" key="2">
    <source>
        <dbReference type="ARBA" id="ARBA00004613"/>
    </source>
</evidence>
<organism evidence="8 9">
    <name type="scientific">Antarcticimicrobium luteum</name>
    <dbReference type="NCBI Taxonomy" id="2547397"/>
    <lineage>
        <taxon>Bacteria</taxon>
        <taxon>Pseudomonadati</taxon>
        <taxon>Pseudomonadota</taxon>
        <taxon>Alphaproteobacteria</taxon>
        <taxon>Rhodobacterales</taxon>
        <taxon>Paracoccaceae</taxon>
        <taxon>Antarcticimicrobium</taxon>
    </lineage>
</organism>
<dbReference type="InterPro" id="IPR050557">
    <property type="entry name" value="RTX_toxin/Mannuronan_C5-epim"/>
</dbReference>
<evidence type="ECO:0000256" key="3">
    <source>
        <dbReference type="ARBA" id="ARBA00022525"/>
    </source>
</evidence>
<gene>
    <name evidence="8" type="ORF">E1832_13060</name>
</gene>
<reference evidence="8 9" key="1">
    <citation type="submission" date="2019-03" db="EMBL/GenBank/DDBJ databases">
        <title>Ruegeria lutea sp. nov., a novel strain, isolated from marine sediment, the Masan Bay, South Korea.</title>
        <authorList>
            <person name="Kim J."/>
            <person name="Kim D.-Y."/>
            <person name="Lee S.-S."/>
        </authorList>
    </citation>
    <scope>NUCLEOTIDE SEQUENCE [LARGE SCALE GENOMIC DNA]</scope>
    <source>
        <strain evidence="8 9">318-1</strain>
    </source>
</reference>
<keyword evidence="7" id="KW-0472">Membrane</keyword>
<keyword evidence="6" id="KW-0843">Virulence</keyword>
<protein>
    <submittedName>
        <fullName evidence="8">Calcium-binding protein</fullName>
    </submittedName>
</protein>
<keyword evidence="9" id="KW-1185">Reference proteome</keyword>
<comment type="caution">
    <text evidence="8">The sequence shown here is derived from an EMBL/GenBank/DDBJ whole genome shotgun (WGS) entry which is preliminary data.</text>
</comment>
<dbReference type="Pfam" id="PF00353">
    <property type="entry name" value="HemolysinCabind"/>
    <property type="match status" value="8"/>
</dbReference>
<evidence type="ECO:0000256" key="4">
    <source>
        <dbReference type="ARBA" id="ARBA00022656"/>
    </source>
</evidence>
<dbReference type="InterPro" id="IPR001343">
    <property type="entry name" value="Hemolysn_Ca-bd"/>
</dbReference>
<keyword evidence="4" id="KW-0800">Toxin</keyword>
<dbReference type="PANTHER" id="PTHR38340">
    <property type="entry name" value="S-LAYER PROTEIN"/>
    <property type="match status" value="1"/>
</dbReference>
<dbReference type="PRINTS" id="PR00313">
    <property type="entry name" value="CABNDNGRPT"/>
</dbReference>
<dbReference type="PANTHER" id="PTHR38340:SF1">
    <property type="entry name" value="S-LAYER PROTEIN"/>
    <property type="match status" value="1"/>
</dbReference>